<sequence>MKKADLLKSVIDELTKSLQVLEKAARASHAEATHESSKAENKYDTRGLEAAYLAGGQARQVKEIMESIKIYEAMAPRNFGAEEPIDLAALVELEADGSRNIYFIGPRSGGLEVNYARKEIIVITPQSPLGSNLIGKKKGQRWKTQVGGNTINYHIVSVV</sequence>
<dbReference type="InterPro" id="IPR036953">
    <property type="entry name" value="GreA/GreB_C_sf"/>
</dbReference>
<dbReference type="Pfam" id="PF01272">
    <property type="entry name" value="GreA_GreB"/>
    <property type="match status" value="1"/>
</dbReference>
<dbReference type="RefSeq" id="WP_007412563.1">
    <property type="nucleotide sequence ID" value="NZ_ABOX02000001.1"/>
</dbReference>
<keyword evidence="1" id="KW-0175">Coiled coil</keyword>
<dbReference type="AlphaFoldDB" id="B9X9L2"/>
<dbReference type="InterPro" id="IPR001437">
    <property type="entry name" value="Tscrpt_elong_fac_GreA/B_C"/>
</dbReference>
<keyword evidence="4" id="KW-1185">Reference proteome</keyword>
<dbReference type="GO" id="GO:0032784">
    <property type="term" value="P:regulation of DNA-templated transcription elongation"/>
    <property type="evidence" value="ECO:0007669"/>
    <property type="project" value="InterPro"/>
</dbReference>
<name>B9X9L2_PEDPL</name>
<reference evidence="3 4" key="1">
    <citation type="journal article" date="2011" name="J. Bacteriol.">
        <title>Genome sequence of 'Pedosphaera parvula' Ellin514, an aerobic Verrucomicrobial isolate from pasture soil.</title>
        <authorList>
            <person name="Kant R."/>
            <person name="van Passel M.W."/>
            <person name="Sangwan P."/>
            <person name="Palva A."/>
            <person name="Lucas S."/>
            <person name="Copeland A."/>
            <person name="Lapidus A."/>
            <person name="Glavina Del Rio T."/>
            <person name="Dalin E."/>
            <person name="Tice H."/>
            <person name="Bruce D."/>
            <person name="Goodwin L."/>
            <person name="Pitluck S."/>
            <person name="Chertkov O."/>
            <person name="Larimer F.W."/>
            <person name="Land M.L."/>
            <person name="Hauser L."/>
            <person name="Brettin T.S."/>
            <person name="Detter J.C."/>
            <person name="Han S."/>
            <person name="de Vos W.M."/>
            <person name="Janssen P.H."/>
            <person name="Smidt H."/>
        </authorList>
    </citation>
    <scope>NUCLEOTIDE SEQUENCE [LARGE SCALE GENOMIC DNA]</scope>
    <source>
        <strain evidence="3 4">Ellin514</strain>
    </source>
</reference>
<dbReference type="EMBL" id="ABOX02000001">
    <property type="protein sequence ID" value="EEF63256.1"/>
    <property type="molecule type" value="Genomic_DNA"/>
</dbReference>
<accession>B9X9L2</accession>
<organism evidence="3 4">
    <name type="scientific">Pedosphaera parvula (strain Ellin514)</name>
    <dbReference type="NCBI Taxonomy" id="320771"/>
    <lineage>
        <taxon>Bacteria</taxon>
        <taxon>Pseudomonadati</taxon>
        <taxon>Verrucomicrobiota</taxon>
        <taxon>Pedosphaerae</taxon>
        <taxon>Pedosphaerales</taxon>
        <taxon>Pedosphaeraceae</taxon>
        <taxon>Pedosphaera</taxon>
    </lineage>
</organism>
<proteinExistence type="predicted"/>
<evidence type="ECO:0000313" key="3">
    <source>
        <dbReference type="EMBL" id="EEF63256.1"/>
    </source>
</evidence>
<dbReference type="PIRSF" id="PIRSF006092">
    <property type="entry name" value="GreA_GreB"/>
    <property type="match status" value="1"/>
</dbReference>
<comment type="caution">
    <text evidence="3">The sequence shown here is derived from an EMBL/GenBank/DDBJ whole genome shotgun (WGS) entry which is preliminary data.</text>
</comment>
<dbReference type="OrthoDB" id="5293337at2"/>
<dbReference type="Proteomes" id="UP000003688">
    <property type="component" value="Unassembled WGS sequence"/>
</dbReference>
<feature type="domain" description="Transcription elongation factor GreA/GreB C-terminal" evidence="2">
    <location>
        <begin position="112"/>
        <end position="158"/>
    </location>
</feature>
<dbReference type="InterPro" id="IPR023459">
    <property type="entry name" value="Tscrpt_elong_fac_GreA/B_fam"/>
</dbReference>
<dbReference type="SUPFAM" id="SSF54534">
    <property type="entry name" value="FKBP-like"/>
    <property type="match status" value="1"/>
</dbReference>
<gene>
    <name evidence="3" type="ORF">Cflav_PD5891</name>
</gene>
<evidence type="ECO:0000259" key="2">
    <source>
        <dbReference type="Pfam" id="PF01272"/>
    </source>
</evidence>
<dbReference type="GO" id="GO:0070063">
    <property type="term" value="F:RNA polymerase binding"/>
    <property type="evidence" value="ECO:0007669"/>
    <property type="project" value="InterPro"/>
</dbReference>
<evidence type="ECO:0000313" key="4">
    <source>
        <dbReference type="Proteomes" id="UP000003688"/>
    </source>
</evidence>
<dbReference type="STRING" id="320771.Cflav_PD5891"/>
<dbReference type="Gene3D" id="3.10.50.30">
    <property type="entry name" value="Transcription elongation factor, GreA/GreB, C-terminal domain"/>
    <property type="match status" value="1"/>
</dbReference>
<evidence type="ECO:0000256" key="1">
    <source>
        <dbReference type="SAM" id="Coils"/>
    </source>
</evidence>
<protein>
    <recommendedName>
        <fullName evidence="2">Transcription elongation factor GreA/GreB C-terminal domain-containing protein</fullName>
    </recommendedName>
</protein>
<dbReference type="GO" id="GO:0003677">
    <property type="term" value="F:DNA binding"/>
    <property type="evidence" value="ECO:0007669"/>
    <property type="project" value="InterPro"/>
</dbReference>
<feature type="coiled-coil region" evidence="1">
    <location>
        <begin position="4"/>
        <end position="31"/>
    </location>
</feature>